<sequence length="150" mass="16102">MSKRPSYAPPPAPAPTTVSIGAKMQRNPPKIVRLIESAANASDRSAFHVQICDSSFVQTDLIMHKSLPQHGCKLVTHFPSPPPPPSPPPLPPCSYIKPFSFSLYVSPLSVSKYPTQLGLWGTTRTATWPTTTTGLGGARAPTAGQRTLQE</sequence>
<comment type="caution">
    <text evidence="2">The sequence shown here is derived from an EMBL/GenBank/DDBJ whole genome shotgun (WGS) entry which is preliminary data.</text>
</comment>
<organism evidence="2 3">
    <name type="scientific">Takifugu bimaculatus</name>
    <dbReference type="NCBI Taxonomy" id="433685"/>
    <lineage>
        <taxon>Eukaryota</taxon>
        <taxon>Metazoa</taxon>
        <taxon>Chordata</taxon>
        <taxon>Craniata</taxon>
        <taxon>Vertebrata</taxon>
        <taxon>Euteleostomi</taxon>
        <taxon>Actinopterygii</taxon>
        <taxon>Neopterygii</taxon>
        <taxon>Teleostei</taxon>
        <taxon>Neoteleostei</taxon>
        <taxon>Acanthomorphata</taxon>
        <taxon>Eupercaria</taxon>
        <taxon>Tetraodontiformes</taxon>
        <taxon>Tetradontoidea</taxon>
        <taxon>Tetraodontidae</taxon>
        <taxon>Takifugu</taxon>
    </lineage>
</organism>
<evidence type="ECO:0000313" key="2">
    <source>
        <dbReference type="EMBL" id="TNM85553.1"/>
    </source>
</evidence>
<dbReference type="EMBL" id="SWLE01000021">
    <property type="protein sequence ID" value="TNM85553.1"/>
    <property type="molecule type" value="Genomic_DNA"/>
</dbReference>
<protein>
    <submittedName>
        <fullName evidence="2">Uncharacterized protein</fullName>
    </submittedName>
</protein>
<dbReference type="AlphaFoldDB" id="A0A4Z2AZH8"/>
<accession>A0A4Z2AZH8</accession>
<evidence type="ECO:0000256" key="1">
    <source>
        <dbReference type="SAM" id="MobiDB-lite"/>
    </source>
</evidence>
<keyword evidence="3" id="KW-1185">Reference proteome</keyword>
<evidence type="ECO:0000313" key="3">
    <source>
        <dbReference type="Proteomes" id="UP000516260"/>
    </source>
</evidence>
<feature type="region of interest" description="Disordered" evidence="1">
    <location>
        <begin position="1"/>
        <end position="25"/>
    </location>
</feature>
<gene>
    <name evidence="2" type="ORF">fugu_007824</name>
</gene>
<proteinExistence type="predicted"/>
<feature type="region of interest" description="Disordered" evidence="1">
    <location>
        <begin position="129"/>
        <end position="150"/>
    </location>
</feature>
<name>A0A4Z2AZH8_9TELE</name>
<dbReference type="Proteomes" id="UP000516260">
    <property type="component" value="Chromosome 8"/>
</dbReference>
<reference evidence="2 3" key="1">
    <citation type="submission" date="2019-04" db="EMBL/GenBank/DDBJ databases">
        <title>The sequence and de novo assembly of Takifugu bimaculatus genome using PacBio and Hi-C technologies.</title>
        <authorList>
            <person name="Xu P."/>
            <person name="Liu B."/>
            <person name="Zhou Z."/>
        </authorList>
    </citation>
    <scope>NUCLEOTIDE SEQUENCE [LARGE SCALE GENOMIC DNA]</scope>
    <source>
        <strain evidence="2">TB-2018</strain>
        <tissue evidence="2">Muscle</tissue>
    </source>
</reference>